<sequence>MDRKFYKIEYNTVLSETTILDPRFKKLAFSDNRAVDEALQRLTAAAAARSSQPTPLPRRPRGRRGSRGRRRGATRRKEVKLESDAEKAKAAAALWELRLRVAEENLAQYRETCGKLARANDELANQLYQQEKDAIDITGHLKERDEAKEEKVGLERQEVEDYTCQINALHELFRKKSSDFRTIQDGMKKIQEFQKTKAQMEQELSDVRSGCWCPRFTLQARLEREAEQQIALVVEKAHSEAIVQLDDASRSVFKENVRLNEALKYHMKETENLQKLTASLGKENASLALDKVRLNHRTSNSPVTAQKQKLSKLRAKVASLEQALKLKAGELEREKCKEEAAAVGIPASQVELESLQKALAMRDRELGHIRGLARTIVEQRTELEQFFHEALAQVKQEIAASRLRCTKEALQAYRWKLREATAGKIKFPPICTFHKSPHSTNSVLFISTAVYTRGSFYGSLKSKVEMSELTWEQKEHVLRLLFVFKQKRATSDAAVTEGRECLLFFPKTEEHVCSRSPGPRPPRECICARWRHLW</sequence>
<dbReference type="STRING" id="94237.ENSMMOP00000001166"/>
<feature type="compositionally biased region" description="Basic residues" evidence="2">
    <location>
        <begin position="58"/>
        <end position="74"/>
    </location>
</feature>
<dbReference type="AlphaFoldDB" id="A0A3Q3VJR5"/>
<dbReference type="Ensembl" id="ENSMMOT00000001193.1">
    <property type="protein sequence ID" value="ENSMMOP00000001166.1"/>
    <property type="gene ID" value="ENSMMOG00000000991.1"/>
</dbReference>
<name>A0A3Q3VJR5_MOLML</name>
<dbReference type="Proteomes" id="UP000261620">
    <property type="component" value="Unplaced"/>
</dbReference>
<evidence type="ECO:0000313" key="4">
    <source>
        <dbReference type="Proteomes" id="UP000261620"/>
    </source>
</evidence>
<dbReference type="PANTHER" id="PTHR14845:SF5">
    <property type="entry name" value="BASAL BODY-ORIENTATION FACTOR 1"/>
    <property type="match status" value="1"/>
</dbReference>
<feature type="coiled-coil region" evidence="1">
    <location>
        <begin position="85"/>
        <end position="157"/>
    </location>
</feature>
<keyword evidence="4" id="KW-1185">Reference proteome</keyword>
<evidence type="ECO:0000256" key="1">
    <source>
        <dbReference type="SAM" id="Coils"/>
    </source>
</evidence>
<reference evidence="3" key="2">
    <citation type="submission" date="2025-09" db="UniProtKB">
        <authorList>
            <consortium name="Ensembl"/>
        </authorList>
    </citation>
    <scope>IDENTIFICATION</scope>
</reference>
<accession>A0A3Q3VJR5</accession>
<feature type="region of interest" description="Disordered" evidence="2">
    <location>
        <begin position="45"/>
        <end position="82"/>
    </location>
</feature>
<evidence type="ECO:0000313" key="3">
    <source>
        <dbReference type="Ensembl" id="ENSMMOP00000001166.1"/>
    </source>
</evidence>
<feature type="coiled-coil region" evidence="1">
    <location>
        <begin position="183"/>
        <end position="210"/>
    </location>
</feature>
<protein>
    <submittedName>
        <fullName evidence="3">Uncharacterized protein</fullName>
    </submittedName>
</protein>
<reference evidence="3" key="1">
    <citation type="submission" date="2025-08" db="UniProtKB">
        <authorList>
            <consortium name="Ensembl"/>
        </authorList>
    </citation>
    <scope>IDENTIFICATION</scope>
</reference>
<keyword evidence="1" id="KW-0175">Coiled coil</keyword>
<evidence type="ECO:0000256" key="2">
    <source>
        <dbReference type="SAM" id="MobiDB-lite"/>
    </source>
</evidence>
<organism evidence="3 4">
    <name type="scientific">Mola mola</name>
    <name type="common">Ocean sunfish</name>
    <name type="synonym">Tetraodon mola</name>
    <dbReference type="NCBI Taxonomy" id="94237"/>
    <lineage>
        <taxon>Eukaryota</taxon>
        <taxon>Metazoa</taxon>
        <taxon>Chordata</taxon>
        <taxon>Craniata</taxon>
        <taxon>Vertebrata</taxon>
        <taxon>Euteleostomi</taxon>
        <taxon>Actinopterygii</taxon>
        <taxon>Neopterygii</taxon>
        <taxon>Teleostei</taxon>
        <taxon>Neoteleostei</taxon>
        <taxon>Acanthomorphata</taxon>
        <taxon>Eupercaria</taxon>
        <taxon>Tetraodontiformes</taxon>
        <taxon>Molidae</taxon>
        <taxon>Mola</taxon>
    </lineage>
</organism>
<dbReference type="PANTHER" id="PTHR14845">
    <property type="entry name" value="COILED-COIL DOMAIN-CONTAINING 166"/>
    <property type="match status" value="1"/>
</dbReference>
<feature type="coiled-coil region" evidence="1">
    <location>
        <begin position="303"/>
        <end position="330"/>
    </location>
</feature>
<proteinExistence type="predicted"/>